<dbReference type="InterPro" id="IPR045177">
    <property type="entry name" value="FDM1-5/IDN2"/>
</dbReference>
<dbReference type="AlphaFoldDB" id="A0AAV5CB74"/>
<name>A0AAV5CB74_ELECO</name>
<comment type="caution">
    <text evidence="3">The sequence shown here is derived from an EMBL/GenBank/DDBJ whole genome shotgun (WGS) entry which is preliminary data.</text>
</comment>
<reference evidence="3" key="1">
    <citation type="journal article" date="2018" name="DNA Res.">
        <title>Multiple hybrid de novo genome assembly of finger millet, an orphan allotetraploid crop.</title>
        <authorList>
            <person name="Hatakeyama M."/>
            <person name="Aluri S."/>
            <person name="Balachadran M.T."/>
            <person name="Sivarajan S.R."/>
            <person name="Patrignani A."/>
            <person name="Gruter S."/>
            <person name="Poveda L."/>
            <person name="Shimizu-Inatsugi R."/>
            <person name="Baeten J."/>
            <person name="Francoijs K.J."/>
            <person name="Nataraja K.N."/>
            <person name="Reddy Y.A.N."/>
            <person name="Phadnis S."/>
            <person name="Ravikumar R.L."/>
            <person name="Schlapbach R."/>
            <person name="Sreeman S.M."/>
            <person name="Shimizu K.K."/>
        </authorList>
    </citation>
    <scope>NUCLEOTIDE SEQUENCE</scope>
</reference>
<evidence type="ECO:0000256" key="1">
    <source>
        <dbReference type="SAM" id="Coils"/>
    </source>
</evidence>
<keyword evidence="1" id="KW-0175">Coiled coil</keyword>
<keyword evidence="4" id="KW-1185">Reference proteome</keyword>
<gene>
    <name evidence="3" type="primary">ga12099</name>
    <name evidence="3" type="ORF">PR202_ga12099</name>
</gene>
<accession>A0AAV5CB74</accession>
<organism evidence="3 4">
    <name type="scientific">Eleusine coracana subsp. coracana</name>
    <dbReference type="NCBI Taxonomy" id="191504"/>
    <lineage>
        <taxon>Eukaryota</taxon>
        <taxon>Viridiplantae</taxon>
        <taxon>Streptophyta</taxon>
        <taxon>Embryophyta</taxon>
        <taxon>Tracheophyta</taxon>
        <taxon>Spermatophyta</taxon>
        <taxon>Magnoliopsida</taxon>
        <taxon>Liliopsida</taxon>
        <taxon>Poales</taxon>
        <taxon>Poaceae</taxon>
        <taxon>PACMAD clade</taxon>
        <taxon>Chloridoideae</taxon>
        <taxon>Cynodonteae</taxon>
        <taxon>Eleusininae</taxon>
        <taxon>Eleusine</taxon>
    </lineage>
</organism>
<evidence type="ECO:0000313" key="4">
    <source>
        <dbReference type="Proteomes" id="UP001054889"/>
    </source>
</evidence>
<dbReference type="PANTHER" id="PTHR21596:SF55">
    <property type="entry name" value="OS12G0572500 PROTEIN"/>
    <property type="match status" value="1"/>
</dbReference>
<proteinExistence type="predicted"/>
<dbReference type="Proteomes" id="UP001054889">
    <property type="component" value="Unassembled WGS sequence"/>
</dbReference>
<dbReference type="EMBL" id="BQKI01000005">
    <property type="protein sequence ID" value="GJM95371.1"/>
    <property type="molecule type" value="Genomic_DNA"/>
</dbReference>
<protein>
    <recommendedName>
        <fullName evidence="2">Factor of DNA methylation 1-5/IDN2 domain-containing protein</fullName>
    </recommendedName>
</protein>
<dbReference type="InterPro" id="IPR005379">
    <property type="entry name" value="FDM1-5/IDN2_XH"/>
</dbReference>
<sequence length="344" mass="38824">MEEGSNRDDALGGRMKLISSKVDSKIYFHKDAVLEYMDLKHIIGDLTEEKARMEQEVHKRLATAPPELLTPVREQLAAAKDELAATRAKLDAANEELAVTREKLGAANEELAATREQLEAEKKEVAPTKEQLIEAVRHQDEQQSASAAALESVECQPSMSLTLCELSENTWSRDELDVLRGMLIKEFLQLDSGGRILGVKEMGRLNRKPFDEACASKLSPTEAKKTASKLYATWENLLKNPNWKPFKTVVVGDDHHKSILLGKDIDVDDDKLQELKRAWGEGAHNAVVRALVEMSEYNCLDDRTITYELWNYKAGRKATTIECVEYMSDQAKQLSVARRRKTRR</sequence>
<feature type="domain" description="Factor of DNA methylation 1-5/IDN2" evidence="2">
    <location>
        <begin position="200"/>
        <end position="334"/>
    </location>
</feature>
<dbReference type="GO" id="GO:0080188">
    <property type="term" value="P:gene silencing by siRNA-directed DNA methylation"/>
    <property type="evidence" value="ECO:0007669"/>
    <property type="project" value="InterPro"/>
</dbReference>
<dbReference type="Pfam" id="PF03469">
    <property type="entry name" value="XH"/>
    <property type="match status" value="1"/>
</dbReference>
<dbReference type="PANTHER" id="PTHR21596">
    <property type="entry name" value="RIBONUCLEASE P SUBUNIT P38"/>
    <property type="match status" value="1"/>
</dbReference>
<evidence type="ECO:0000259" key="2">
    <source>
        <dbReference type="Pfam" id="PF03469"/>
    </source>
</evidence>
<feature type="coiled-coil region" evidence="1">
    <location>
        <begin position="36"/>
        <end position="124"/>
    </location>
</feature>
<evidence type="ECO:0000313" key="3">
    <source>
        <dbReference type="EMBL" id="GJM95371.1"/>
    </source>
</evidence>
<reference evidence="3" key="2">
    <citation type="submission" date="2021-12" db="EMBL/GenBank/DDBJ databases">
        <title>Resequencing data analysis of finger millet.</title>
        <authorList>
            <person name="Hatakeyama M."/>
            <person name="Aluri S."/>
            <person name="Balachadran M.T."/>
            <person name="Sivarajan S.R."/>
            <person name="Poveda L."/>
            <person name="Shimizu-Inatsugi R."/>
            <person name="Schlapbach R."/>
            <person name="Sreeman S.M."/>
            <person name="Shimizu K.K."/>
        </authorList>
    </citation>
    <scope>NUCLEOTIDE SEQUENCE</scope>
</reference>